<gene>
    <name evidence="10" type="ORF">D8I35_11995</name>
</gene>
<dbReference type="AlphaFoldDB" id="A0A3M6QS58"/>
<feature type="domain" description="ABC3 transporter permease C-terminal" evidence="8">
    <location>
        <begin position="289"/>
        <end position="402"/>
    </location>
</feature>
<evidence type="ECO:0000259" key="8">
    <source>
        <dbReference type="Pfam" id="PF02687"/>
    </source>
</evidence>
<evidence type="ECO:0000256" key="5">
    <source>
        <dbReference type="ARBA" id="ARBA00022989"/>
    </source>
</evidence>
<evidence type="ECO:0000256" key="6">
    <source>
        <dbReference type="ARBA" id="ARBA00023136"/>
    </source>
</evidence>
<keyword evidence="3" id="KW-1003">Cell membrane</keyword>
<evidence type="ECO:0000256" key="2">
    <source>
        <dbReference type="ARBA" id="ARBA00005236"/>
    </source>
</evidence>
<dbReference type="InterPro" id="IPR025857">
    <property type="entry name" value="MacB_PCD"/>
</dbReference>
<feature type="transmembrane region" description="Helical" evidence="7">
    <location>
        <begin position="328"/>
        <end position="361"/>
    </location>
</feature>
<dbReference type="EMBL" id="RDQO01000003">
    <property type="protein sequence ID" value="RMX05868.1"/>
    <property type="molecule type" value="Genomic_DNA"/>
</dbReference>
<dbReference type="PANTHER" id="PTHR30489">
    <property type="entry name" value="LIPOPROTEIN-RELEASING SYSTEM TRANSMEMBRANE PROTEIN LOLE"/>
    <property type="match status" value="1"/>
</dbReference>
<proteinExistence type="inferred from homology"/>
<dbReference type="InterPro" id="IPR051447">
    <property type="entry name" value="Lipoprotein-release_system"/>
</dbReference>
<dbReference type="Pfam" id="PF02687">
    <property type="entry name" value="FtsX"/>
    <property type="match status" value="1"/>
</dbReference>
<keyword evidence="4 7" id="KW-0812">Transmembrane</keyword>
<name>A0A3M6QS58_9BURK</name>
<organism evidence="10 11">
    <name type="scientific">Corticibacter populi</name>
    <dbReference type="NCBI Taxonomy" id="1550736"/>
    <lineage>
        <taxon>Bacteria</taxon>
        <taxon>Pseudomonadati</taxon>
        <taxon>Pseudomonadota</taxon>
        <taxon>Betaproteobacteria</taxon>
        <taxon>Burkholderiales</taxon>
        <taxon>Comamonadaceae</taxon>
        <taxon>Corticibacter</taxon>
    </lineage>
</organism>
<comment type="subcellular location">
    <subcellularLocation>
        <location evidence="1">Cell membrane</location>
        <topology evidence="1">Multi-pass membrane protein</topology>
    </subcellularLocation>
</comment>
<evidence type="ECO:0000256" key="3">
    <source>
        <dbReference type="ARBA" id="ARBA00022475"/>
    </source>
</evidence>
<dbReference type="Pfam" id="PF12704">
    <property type="entry name" value="MacB_PCD"/>
    <property type="match status" value="1"/>
</dbReference>
<dbReference type="InterPro" id="IPR003838">
    <property type="entry name" value="ABC3_permease_C"/>
</dbReference>
<dbReference type="RefSeq" id="WP_122229545.1">
    <property type="nucleotide sequence ID" value="NZ_RDQO01000003.1"/>
</dbReference>
<dbReference type="Proteomes" id="UP000278006">
    <property type="component" value="Unassembled WGS sequence"/>
</dbReference>
<feature type="transmembrane region" description="Helical" evidence="7">
    <location>
        <begin position="373"/>
        <end position="393"/>
    </location>
</feature>
<evidence type="ECO:0000256" key="4">
    <source>
        <dbReference type="ARBA" id="ARBA00022692"/>
    </source>
</evidence>
<dbReference type="PANTHER" id="PTHR30489:SF0">
    <property type="entry name" value="LIPOPROTEIN-RELEASING SYSTEM TRANSMEMBRANE PROTEIN LOLE"/>
    <property type="match status" value="1"/>
</dbReference>
<comment type="caution">
    <text evidence="10">The sequence shown here is derived from an EMBL/GenBank/DDBJ whole genome shotgun (WGS) entry which is preliminary data.</text>
</comment>
<feature type="transmembrane region" description="Helical" evidence="7">
    <location>
        <begin position="20"/>
        <end position="43"/>
    </location>
</feature>
<keyword evidence="11" id="KW-1185">Reference proteome</keyword>
<evidence type="ECO:0000313" key="11">
    <source>
        <dbReference type="Proteomes" id="UP000278006"/>
    </source>
</evidence>
<feature type="transmembrane region" description="Helical" evidence="7">
    <location>
        <begin position="285"/>
        <end position="307"/>
    </location>
</feature>
<dbReference type="GO" id="GO:0044874">
    <property type="term" value="P:lipoprotein localization to outer membrane"/>
    <property type="evidence" value="ECO:0007669"/>
    <property type="project" value="TreeGrafter"/>
</dbReference>
<reference evidence="10 11" key="1">
    <citation type="submission" date="2018-10" db="EMBL/GenBank/DDBJ databases">
        <title>Draft genome of Cortibacter populi DSM10536.</title>
        <authorList>
            <person name="Bernier A.-M."/>
            <person name="Bernard K."/>
        </authorList>
    </citation>
    <scope>NUCLEOTIDE SEQUENCE [LARGE SCALE GENOMIC DNA]</scope>
    <source>
        <strain evidence="10 11">DSM 105136</strain>
    </source>
</reference>
<evidence type="ECO:0000256" key="1">
    <source>
        <dbReference type="ARBA" id="ARBA00004651"/>
    </source>
</evidence>
<evidence type="ECO:0000256" key="7">
    <source>
        <dbReference type="SAM" id="Phobius"/>
    </source>
</evidence>
<protein>
    <submittedName>
        <fullName evidence="10">ABC transporter permease</fullName>
    </submittedName>
</protein>
<evidence type="ECO:0000259" key="9">
    <source>
        <dbReference type="Pfam" id="PF12704"/>
    </source>
</evidence>
<keyword evidence="5 7" id="KW-1133">Transmembrane helix</keyword>
<dbReference type="OrthoDB" id="9770036at2"/>
<evidence type="ECO:0000313" key="10">
    <source>
        <dbReference type="EMBL" id="RMX05868.1"/>
    </source>
</evidence>
<accession>A0A3M6QS58</accession>
<sequence>MLRLPFVPMVALRFLREGRVQTALILAGITAGVAIIVFLSVLMAQLEASMIERVLGSQAHVVMRPLEEANQRALPQAPDAPAAAASSVIEPRTQRLRAIDQWPQMLALAESLPGVAAASPLASGPAFAVRGRASRSVAIMGVEPERYRRIVKVDQYMVRGPFALAGNHAIIGTDLADDLGATVGDKVFLRTADGRNDMLLITGLFDMGVRDLNRRWVFTSMKMAQSLLDIAGGASSIDVAVTDIFSAEPIATRLRQRSGLTVESWMTTNSQLLRALRSQASSNDLIRSFIVLVVALGIASVLVVSVVQKQKEIGILRAMGASARRMMAVFLLQGALLGLGGALAGIALAALMLAVAAHFAASDSIFHGASLPVATALDAAAMALLVGLVAAWLPARRAARLAPVQAIRS</sequence>
<comment type="similarity">
    <text evidence="2">Belongs to the ABC-4 integral membrane protein family. LolC/E subfamily.</text>
</comment>
<feature type="domain" description="MacB-like periplasmic core" evidence="9">
    <location>
        <begin position="22"/>
        <end position="256"/>
    </location>
</feature>
<dbReference type="GO" id="GO:0098797">
    <property type="term" value="C:plasma membrane protein complex"/>
    <property type="evidence" value="ECO:0007669"/>
    <property type="project" value="TreeGrafter"/>
</dbReference>
<keyword evidence="6 7" id="KW-0472">Membrane</keyword>